<feature type="compositionally biased region" description="Pro residues" evidence="1">
    <location>
        <begin position="109"/>
        <end position="155"/>
    </location>
</feature>
<accession>A0AAJ0ANQ8</accession>
<organism evidence="3 4">
    <name type="scientific">Colletotrichum godetiae</name>
    <dbReference type="NCBI Taxonomy" id="1209918"/>
    <lineage>
        <taxon>Eukaryota</taxon>
        <taxon>Fungi</taxon>
        <taxon>Dikarya</taxon>
        <taxon>Ascomycota</taxon>
        <taxon>Pezizomycotina</taxon>
        <taxon>Sordariomycetes</taxon>
        <taxon>Hypocreomycetidae</taxon>
        <taxon>Glomerellales</taxon>
        <taxon>Glomerellaceae</taxon>
        <taxon>Colletotrichum</taxon>
        <taxon>Colletotrichum acutatum species complex</taxon>
    </lineage>
</organism>
<evidence type="ECO:0000256" key="1">
    <source>
        <dbReference type="SAM" id="MobiDB-lite"/>
    </source>
</evidence>
<evidence type="ECO:0000313" key="4">
    <source>
        <dbReference type="Proteomes" id="UP001224890"/>
    </source>
</evidence>
<evidence type="ECO:0000256" key="2">
    <source>
        <dbReference type="SAM" id="SignalP"/>
    </source>
</evidence>
<dbReference type="GeneID" id="85450257"/>
<keyword evidence="2" id="KW-0732">Signal</keyword>
<feature type="region of interest" description="Disordered" evidence="1">
    <location>
        <begin position="80"/>
        <end position="181"/>
    </location>
</feature>
<proteinExistence type="predicted"/>
<reference evidence="3" key="1">
    <citation type="submission" date="2021-06" db="EMBL/GenBank/DDBJ databases">
        <title>Comparative genomics, transcriptomics and evolutionary studies reveal genomic signatures of adaptation to plant cell wall in hemibiotrophic fungi.</title>
        <authorList>
            <consortium name="DOE Joint Genome Institute"/>
            <person name="Baroncelli R."/>
            <person name="Diaz J.F."/>
            <person name="Benocci T."/>
            <person name="Peng M."/>
            <person name="Battaglia E."/>
            <person name="Haridas S."/>
            <person name="Andreopoulos W."/>
            <person name="Labutti K."/>
            <person name="Pangilinan J."/>
            <person name="Floch G.L."/>
            <person name="Makela M.R."/>
            <person name="Henrissat B."/>
            <person name="Grigoriev I.V."/>
            <person name="Crouch J.A."/>
            <person name="De Vries R.P."/>
            <person name="Sukno S.A."/>
            <person name="Thon M.R."/>
        </authorList>
    </citation>
    <scope>NUCLEOTIDE SEQUENCE</scope>
    <source>
        <strain evidence="3">CBS 193.32</strain>
    </source>
</reference>
<protein>
    <submittedName>
        <fullName evidence="3">Uncharacterized protein</fullName>
    </submittedName>
</protein>
<gene>
    <name evidence="3" type="ORF">BDP55DRAFT_167457</name>
</gene>
<sequence length="181" mass="17808">MRYFTPALLLASALLVGINGAPAGTDVVQRDLGELGAQADVPQINAPVAVAAVEQPETALAAGPDEPHIKERQILKKLAKLLGKKKKKKKKKKAKAAKAKAKAKAKVNTPPPAKVQPPPAKVTPPNAPAAVPPPPAAPAATPVKPPAGAPKPPAANPKKAGAAAGAGAAAAGGNAAGAAKV</sequence>
<dbReference type="AlphaFoldDB" id="A0AAJ0ANQ8"/>
<name>A0AAJ0ANQ8_9PEZI</name>
<evidence type="ECO:0000313" key="3">
    <source>
        <dbReference type="EMBL" id="KAK1675061.1"/>
    </source>
</evidence>
<dbReference type="RefSeq" id="XP_060429064.1">
    <property type="nucleotide sequence ID" value="XM_060565731.1"/>
</dbReference>
<feature type="signal peptide" evidence="2">
    <location>
        <begin position="1"/>
        <end position="20"/>
    </location>
</feature>
<feature type="chain" id="PRO_5042587237" evidence="2">
    <location>
        <begin position="21"/>
        <end position="181"/>
    </location>
</feature>
<comment type="caution">
    <text evidence="3">The sequence shown here is derived from an EMBL/GenBank/DDBJ whole genome shotgun (WGS) entry which is preliminary data.</text>
</comment>
<feature type="compositionally biased region" description="Low complexity" evidence="1">
    <location>
        <begin position="156"/>
        <end position="181"/>
    </location>
</feature>
<feature type="compositionally biased region" description="Basic residues" evidence="1">
    <location>
        <begin position="80"/>
        <end position="105"/>
    </location>
</feature>
<dbReference type="EMBL" id="JAHMHR010000023">
    <property type="protein sequence ID" value="KAK1675061.1"/>
    <property type="molecule type" value="Genomic_DNA"/>
</dbReference>
<keyword evidence="4" id="KW-1185">Reference proteome</keyword>
<dbReference type="Proteomes" id="UP001224890">
    <property type="component" value="Unassembled WGS sequence"/>
</dbReference>